<dbReference type="Pfam" id="PF01425">
    <property type="entry name" value="Amidase"/>
    <property type="match status" value="1"/>
</dbReference>
<keyword evidence="2" id="KW-0378">Hydrolase</keyword>
<proteinExistence type="predicted"/>
<evidence type="ECO:0000259" key="1">
    <source>
        <dbReference type="Pfam" id="PF01425"/>
    </source>
</evidence>
<dbReference type="EMBL" id="DTQM01000060">
    <property type="protein sequence ID" value="HGC42189.1"/>
    <property type="molecule type" value="Genomic_DNA"/>
</dbReference>
<gene>
    <name evidence="2" type="ORF">ENY07_03055</name>
</gene>
<dbReference type="InterPro" id="IPR023631">
    <property type="entry name" value="Amidase_dom"/>
</dbReference>
<reference evidence="2" key="1">
    <citation type="journal article" date="2020" name="mSystems">
        <title>Genome- and Community-Level Interaction Insights into Carbon Utilization and Element Cycling Functions of Hydrothermarchaeota in Hydrothermal Sediment.</title>
        <authorList>
            <person name="Zhou Z."/>
            <person name="Liu Y."/>
            <person name="Xu W."/>
            <person name="Pan J."/>
            <person name="Luo Z.H."/>
            <person name="Li M."/>
        </authorList>
    </citation>
    <scope>NUCLEOTIDE SEQUENCE</scope>
    <source>
        <strain evidence="2">SpSt-997</strain>
    </source>
</reference>
<protein>
    <submittedName>
        <fullName evidence="2">Amidase</fullName>
        <ecNumber evidence="2">3.5.1.4</ecNumber>
    </submittedName>
</protein>
<dbReference type="NCBIfam" id="NF005460">
    <property type="entry name" value="PRK07056.1"/>
    <property type="match status" value="1"/>
</dbReference>
<dbReference type="PANTHER" id="PTHR11895">
    <property type="entry name" value="TRANSAMIDASE"/>
    <property type="match status" value="1"/>
</dbReference>
<organism evidence="2">
    <name type="scientific">Acidicaldus sp</name>
    <dbReference type="NCBI Taxonomy" id="1872105"/>
    <lineage>
        <taxon>Bacteria</taxon>
        <taxon>Pseudomonadati</taxon>
        <taxon>Pseudomonadota</taxon>
        <taxon>Alphaproteobacteria</taxon>
        <taxon>Acetobacterales</taxon>
        <taxon>Acetobacteraceae</taxon>
        <taxon>Acidicaldus</taxon>
    </lineage>
</organism>
<dbReference type="AlphaFoldDB" id="A0A8J4H860"/>
<sequence>METVLDQAAALAAGKLTARALVEQSLARIQDPAGEGARAFLKVHAEAARASAEAEDQLRAAGRAPSPYAGIPISLKDLFDIAGEPTPAGSLALADAPPARAHAPIAARLIAAGFIPIGRTNMTEFAYSGLGLNPHFGTPKSPFEREIGRVPGGSSAGAAVSVADGMVAGAIGTDTGGSCRIPAAFCGVTGFKPTARRVPREGVLPLSVTLDSVGPLAASVACCALLDAVMAGETPHPPLPAPLTGLRLAVPLGHALAGLDGPIAEAFERACRLLSAAGARIIEQGFPALEAIPEANRQGGFSPPEAYAWHRALLAEKGALYDPRVAARIRRGAEMSAADYVDLCATRARLIAAMDAATAPFDALILPTVPIVPPRIDACAEDADYWRLNAQTLRNTSLVNFLDRPALSLPCHRRGEAPAGLMVVGETMGDARLFAIAAGVEAVLAGR</sequence>
<dbReference type="InterPro" id="IPR000120">
    <property type="entry name" value="Amidase"/>
</dbReference>
<accession>A0A8J4H860</accession>
<feature type="domain" description="Amidase" evidence="1">
    <location>
        <begin position="21"/>
        <end position="433"/>
    </location>
</feature>
<evidence type="ECO:0000313" key="2">
    <source>
        <dbReference type="EMBL" id="HGC42189.1"/>
    </source>
</evidence>
<comment type="caution">
    <text evidence="2">The sequence shown here is derived from an EMBL/GenBank/DDBJ whole genome shotgun (WGS) entry which is preliminary data.</text>
</comment>
<name>A0A8J4H860_9PROT</name>
<dbReference type="GO" id="GO:0004040">
    <property type="term" value="F:amidase activity"/>
    <property type="evidence" value="ECO:0007669"/>
    <property type="project" value="UniProtKB-EC"/>
</dbReference>
<dbReference type="SUPFAM" id="SSF75304">
    <property type="entry name" value="Amidase signature (AS) enzymes"/>
    <property type="match status" value="1"/>
</dbReference>
<dbReference type="EC" id="3.5.1.4" evidence="2"/>
<dbReference type="InterPro" id="IPR036928">
    <property type="entry name" value="AS_sf"/>
</dbReference>
<dbReference type="Gene3D" id="3.90.1300.10">
    <property type="entry name" value="Amidase signature (AS) domain"/>
    <property type="match status" value="1"/>
</dbReference>
<dbReference type="PANTHER" id="PTHR11895:SF176">
    <property type="entry name" value="AMIDASE AMID-RELATED"/>
    <property type="match status" value="1"/>
</dbReference>